<evidence type="ECO:0000313" key="3">
    <source>
        <dbReference type="EMBL" id="MDT1061383.1"/>
    </source>
</evidence>
<dbReference type="Proteomes" id="UP001251085">
    <property type="component" value="Unassembled WGS sequence"/>
</dbReference>
<organism evidence="3 4">
    <name type="scientific">Paracoccus broussonetiae</name>
    <dbReference type="NCBI Taxonomy" id="3075834"/>
    <lineage>
        <taxon>Bacteria</taxon>
        <taxon>Pseudomonadati</taxon>
        <taxon>Pseudomonadota</taxon>
        <taxon>Alphaproteobacteria</taxon>
        <taxon>Rhodobacterales</taxon>
        <taxon>Paracoccaceae</taxon>
        <taxon>Paracoccus</taxon>
    </lineage>
</organism>
<feature type="transmembrane region" description="Helical" evidence="1">
    <location>
        <begin position="119"/>
        <end position="139"/>
    </location>
</feature>
<dbReference type="Pfam" id="PF00884">
    <property type="entry name" value="Sulfatase"/>
    <property type="match status" value="1"/>
</dbReference>
<reference evidence="4" key="1">
    <citation type="submission" date="2023-07" db="EMBL/GenBank/DDBJ databases">
        <title>Characterization of two Paracoccaceae strains isolated from Phycosphere and proposal of Xinfangfangia lacusdiani sp. nov.</title>
        <authorList>
            <person name="Deng Y."/>
            <person name="Zhang Y.Q."/>
        </authorList>
    </citation>
    <scope>NUCLEOTIDE SEQUENCE [LARGE SCALE GENOMIC DNA]</scope>
    <source>
        <strain evidence="4">CPCC 101403</strain>
    </source>
</reference>
<name>A0ABU3EAZ2_9RHOB</name>
<dbReference type="InterPro" id="IPR017850">
    <property type="entry name" value="Alkaline_phosphatase_core_sf"/>
</dbReference>
<feature type="domain" description="Sulfatase N-terminal" evidence="2">
    <location>
        <begin position="217"/>
        <end position="466"/>
    </location>
</feature>
<keyword evidence="1" id="KW-0812">Transmembrane</keyword>
<dbReference type="EMBL" id="JAVRQI010000004">
    <property type="protein sequence ID" value="MDT1061383.1"/>
    <property type="molecule type" value="Genomic_DNA"/>
</dbReference>
<gene>
    <name evidence="3" type="ORF">RM190_05880</name>
</gene>
<protein>
    <submittedName>
        <fullName evidence="3">Sulfatase-like hydrolase/transferase</fullName>
    </submittedName>
</protein>
<dbReference type="Gene3D" id="3.40.720.10">
    <property type="entry name" value="Alkaline Phosphatase, subunit A"/>
    <property type="match status" value="1"/>
</dbReference>
<keyword evidence="1" id="KW-1133">Transmembrane helix</keyword>
<accession>A0ABU3EAZ2</accession>
<keyword evidence="1" id="KW-0472">Membrane</keyword>
<evidence type="ECO:0000313" key="4">
    <source>
        <dbReference type="Proteomes" id="UP001251085"/>
    </source>
</evidence>
<proteinExistence type="predicted"/>
<dbReference type="SUPFAM" id="SSF53649">
    <property type="entry name" value="Alkaline phosphatase-like"/>
    <property type="match status" value="1"/>
</dbReference>
<evidence type="ECO:0000256" key="1">
    <source>
        <dbReference type="SAM" id="Phobius"/>
    </source>
</evidence>
<dbReference type="InterPro" id="IPR000917">
    <property type="entry name" value="Sulfatase_N"/>
</dbReference>
<feature type="transmembrane region" description="Helical" evidence="1">
    <location>
        <begin position="42"/>
        <end position="59"/>
    </location>
</feature>
<dbReference type="RefSeq" id="WP_311758487.1">
    <property type="nucleotide sequence ID" value="NZ_JAVRQI010000004.1"/>
</dbReference>
<keyword evidence="4" id="KW-1185">Reference proteome</keyword>
<evidence type="ECO:0000259" key="2">
    <source>
        <dbReference type="Pfam" id="PF00884"/>
    </source>
</evidence>
<comment type="caution">
    <text evidence="3">The sequence shown here is derived from an EMBL/GenBank/DDBJ whole genome shotgun (WGS) entry which is preliminary data.</text>
</comment>
<feature type="transmembrane region" description="Helical" evidence="1">
    <location>
        <begin position="159"/>
        <end position="179"/>
    </location>
</feature>
<feature type="transmembrane region" description="Helical" evidence="1">
    <location>
        <begin position="71"/>
        <end position="92"/>
    </location>
</feature>
<sequence>MAAPELSVAPPATSLWRTVAALALLWGTLLVCGLGAGTGPAAFLPVPVELPALILLLSLPPRAARLLRPLLVLLMMAALVLAGADLVMRNLLDRGFNPASDLPLIRDLLDLLAESFGRLPVAAVLVAAVLLVPALAAALWRATGTISGLAPTLRARLGLMTVLILSATTGGAGASGFLLDKGVETARTFAELRLFRQAARLDPWRATPPDLARLDRDVVIVFVESYGRTSFDTDFYAAAHLPILRAAQSRLQAEGLAMRSGFVTSPTHGGQSWLAHATLANGLRIDDQTRYRAALASGRQSLFHLARRAGFRTATVAPGITRPWPEAAGMGFDRVLTAPDLGYAGKPFNWVTMPDQFTLAAFDRLTAGTADDPRPLFAQVVLTSSHAPWVPVPQMIGWDQLGDGHAFDRMATQGDPPEVVWRDPSRVAAQYRDAISYSLATVLDYARLHAANPPLLIVLGDHQAATAIGQDARREVPVHVIGPAPLVDRVADWGLSPGLVPPPASPAIPMEDLRDLFLRSFSANQDRPS</sequence>
<feature type="transmembrane region" description="Helical" evidence="1">
    <location>
        <begin position="15"/>
        <end position="36"/>
    </location>
</feature>